<evidence type="ECO:0000256" key="1">
    <source>
        <dbReference type="ARBA" id="ARBA00009986"/>
    </source>
</evidence>
<dbReference type="Gene3D" id="3.40.309.10">
    <property type="entry name" value="Aldehyde Dehydrogenase, Chain A, domain 2"/>
    <property type="match status" value="1"/>
</dbReference>
<dbReference type="PANTHER" id="PTHR42804">
    <property type="entry name" value="ALDEHYDE DEHYDROGENASE"/>
    <property type="match status" value="1"/>
</dbReference>
<dbReference type="AlphaFoldDB" id="A0A1M4XW59"/>
<evidence type="ECO:0000313" key="4">
    <source>
        <dbReference type="EMBL" id="SHE97566.1"/>
    </source>
</evidence>
<dbReference type="RefSeq" id="WP_143186887.1">
    <property type="nucleotide sequence ID" value="NZ_FQVA01000001.1"/>
</dbReference>
<name>A0A1M4XW59_9GAMM</name>
<dbReference type="CDD" id="cd07138">
    <property type="entry name" value="ALDH_CddD_SSP0762"/>
    <property type="match status" value="1"/>
</dbReference>
<dbReference type="GO" id="GO:0016620">
    <property type="term" value="F:oxidoreductase activity, acting on the aldehyde or oxo group of donors, NAD or NADP as acceptor"/>
    <property type="evidence" value="ECO:0007669"/>
    <property type="project" value="InterPro"/>
</dbReference>
<evidence type="ECO:0000313" key="5">
    <source>
        <dbReference type="Proteomes" id="UP000184170"/>
    </source>
</evidence>
<proteinExistence type="inferred from homology"/>
<dbReference type="OrthoDB" id="5887723at2"/>
<protein>
    <submittedName>
        <fullName evidence="4">Aldehyde dehydrogenase (NAD+)</fullName>
    </submittedName>
</protein>
<dbReference type="InterPro" id="IPR015590">
    <property type="entry name" value="Aldehyde_DH_dom"/>
</dbReference>
<dbReference type="InterPro" id="IPR016161">
    <property type="entry name" value="Ald_DH/histidinol_DH"/>
</dbReference>
<dbReference type="Proteomes" id="UP000184170">
    <property type="component" value="Unassembled WGS sequence"/>
</dbReference>
<organism evidence="4 5">
    <name type="scientific">Microbulbifer donghaiensis</name>
    <dbReference type="NCBI Taxonomy" id="494016"/>
    <lineage>
        <taxon>Bacteria</taxon>
        <taxon>Pseudomonadati</taxon>
        <taxon>Pseudomonadota</taxon>
        <taxon>Gammaproteobacteria</taxon>
        <taxon>Cellvibrionales</taxon>
        <taxon>Microbulbiferaceae</taxon>
        <taxon>Microbulbifer</taxon>
    </lineage>
</organism>
<dbReference type="STRING" id="494016.SAMN04487965_1079"/>
<dbReference type="FunFam" id="3.40.605.10:FF:000007">
    <property type="entry name" value="NAD/NADP-dependent betaine aldehyde dehydrogenase"/>
    <property type="match status" value="1"/>
</dbReference>
<reference evidence="5" key="1">
    <citation type="submission" date="2016-11" db="EMBL/GenBank/DDBJ databases">
        <authorList>
            <person name="Varghese N."/>
            <person name="Submissions S."/>
        </authorList>
    </citation>
    <scope>NUCLEOTIDE SEQUENCE [LARGE SCALE GENOMIC DNA]</scope>
    <source>
        <strain evidence="5">CGMCC 1.7063</strain>
    </source>
</reference>
<dbReference type="InterPro" id="IPR016163">
    <property type="entry name" value="Ald_DH_C"/>
</dbReference>
<dbReference type="SUPFAM" id="SSF53720">
    <property type="entry name" value="ALDH-like"/>
    <property type="match status" value="1"/>
</dbReference>
<evidence type="ECO:0000259" key="3">
    <source>
        <dbReference type="Pfam" id="PF00171"/>
    </source>
</evidence>
<evidence type="ECO:0000256" key="2">
    <source>
        <dbReference type="ARBA" id="ARBA00023002"/>
    </source>
</evidence>
<dbReference type="PANTHER" id="PTHR42804:SF1">
    <property type="entry name" value="ALDEHYDE DEHYDROGENASE-RELATED"/>
    <property type="match status" value="1"/>
</dbReference>
<accession>A0A1M4XW59</accession>
<dbReference type="Pfam" id="PF00171">
    <property type="entry name" value="Aldedh"/>
    <property type="match status" value="1"/>
</dbReference>
<gene>
    <name evidence="4" type="ORF">SAMN04487965_1079</name>
</gene>
<dbReference type="EMBL" id="FQVA01000001">
    <property type="protein sequence ID" value="SHE97566.1"/>
    <property type="molecule type" value="Genomic_DNA"/>
</dbReference>
<comment type="similarity">
    <text evidence="1">Belongs to the aldehyde dehydrogenase family.</text>
</comment>
<dbReference type="Gene3D" id="3.40.605.10">
    <property type="entry name" value="Aldehyde Dehydrogenase, Chain A, domain 1"/>
    <property type="match status" value="1"/>
</dbReference>
<keyword evidence="5" id="KW-1185">Reference proteome</keyword>
<dbReference type="InterPro" id="IPR016162">
    <property type="entry name" value="Ald_DH_N"/>
</dbReference>
<keyword evidence="2" id="KW-0560">Oxidoreductase</keyword>
<feature type="domain" description="Aldehyde dehydrogenase" evidence="3">
    <location>
        <begin position="13"/>
        <end position="468"/>
    </location>
</feature>
<sequence length="475" mass="50789">MDNYNKLFIDGRWQPPAGAGQLEVINPATETCIARVPQGSAADVDCAVRAARSAFDGWSRTSSDERRSILLRIAELMEARKAELTTAISASMGCPQHIATWLQVNGPIEAMRLFAEHTGITEQTSEAGHSLVWREAVGVCAFINPWNYPLHQFVGKLGAALAAGCTMVVKPSEQTPLQDFLMAEIMHEAGLPAGVFNLVSGRGAEVGQALCEHPQVDMVSFTGSTRAGVEIARAAAPTVKRVTQELGGKSPYIITADADLAAAVRYGVDDVMINSGQTCTALTRMLVPAERSDEVADLIRARVAEISVGADEGAFMGPVSSLRQWQQVQDYIGIGLEEGATLLCGGPGKPDGHTTGYYVKPTVFSDVRNDMRIAREEIFGPVLCVIPYSSLDEAVAIANDSPYGLSSGVYAATEQDALAIARRIRAGLCFVNGGEFNYRAPFGGYKQSGNGREFSAHGVEEFTEIKSVQLGKPAE</sequence>